<comment type="similarity">
    <text evidence="3">Belongs to the FKBP-type PPIase family. Tig subfamily.</text>
</comment>
<comment type="catalytic activity">
    <reaction evidence="1">
        <text>[protein]-peptidylproline (omega=180) = [protein]-peptidylproline (omega=0)</text>
        <dbReference type="Rhea" id="RHEA:16237"/>
        <dbReference type="Rhea" id="RHEA-COMP:10747"/>
        <dbReference type="Rhea" id="RHEA-COMP:10748"/>
        <dbReference type="ChEBI" id="CHEBI:83833"/>
        <dbReference type="ChEBI" id="CHEBI:83834"/>
        <dbReference type="EC" id="5.2.1.8"/>
    </reaction>
</comment>
<dbReference type="PIRSF" id="PIRSF003095">
    <property type="entry name" value="Trigger_factor"/>
    <property type="match status" value="1"/>
</dbReference>
<dbReference type="InterPro" id="IPR037041">
    <property type="entry name" value="Trigger_fac_C_sf"/>
</dbReference>
<reference evidence="12" key="2">
    <citation type="submission" date="2023-01" db="EMBL/GenBank/DDBJ databases">
        <title>Draft genome sequence of Portibacter lacus strain NBRC 108769.</title>
        <authorList>
            <person name="Sun Q."/>
            <person name="Mori K."/>
        </authorList>
    </citation>
    <scope>NUCLEOTIDE SEQUENCE</scope>
    <source>
        <strain evidence="12">NBRC 108769</strain>
    </source>
</reference>
<evidence type="ECO:0000256" key="5">
    <source>
        <dbReference type="ARBA" id="ARBA00016902"/>
    </source>
</evidence>
<dbReference type="GO" id="GO:0044183">
    <property type="term" value="F:protein folding chaperone"/>
    <property type="evidence" value="ECO:0007669"/>
    <property type="project" value="TreeGrafter"/>
</dbReference>
<protein>
    <recommendedName>
        <fullName evidence="5">Trigger factor</fullName>
        <ecNumber evidence="4">5.2.1.8</ecNumber>
    </recommendedName>
    <alternativeName>
        <fullName evidence="9">PPIase</fullName>
    </alternativeName>
</protein>
<dbReference type="InterPro" id="IPR036611">
    <property type="entry name" value="Trigger_fac_ribosome-bd_sf"/>
</dbReference>
<name>A0AA37SRY0_9BACT</name>
<dbReference type="RefSeq" id="WP_235295505.1">
    <property type="nucleotide sequence ID" value="NZ_BSOH01000034.1"/>
</dbReference>
<dbReference type="PANTHER" id="PTHR30560:SF3">
    <property type="entry name" value="TRIGGER FACTOR-LIKE PROTEIN TIG, CHLOROPLASTIC"/>
    <property type="match status" value="1"/>
</dbReference>
<evidence type="ECO:0000259" key="10">
    <source>
        <dbReference type="Pfam" id="PF05697"/>
    </source>
</evidence>
<keyword evidence="6" id="KW-0697">Rotamase</keyword>
<evidence type="ECO:0000256" key="8">
    <source>
        <dbReference type="ARBA" id="ARBA00023235"/>
    </source>
</evidence>
<proteinExistence type="inferred from homology"/>
<dbReference type="InterPro" id="IPR027304">
    <property type="entry name" value="Trigger_fact/SurA_dom_sf"/>
</dbReference>
<dbReference type="Proteomes" id="UP001156666">
    <property type="component" value="Unassembled WGS sequence"/>
</dbReference>
<dbReference type="Pfam" id="PF05698">
    <property type="entry name" value="Trigger_C"/>
    <property type="match status" value="1"/>
</dbReference>
<dbReference type="EMBL" id="BSOH01000034">
    <property type="protein sequence ID" value="GLR19741.1"/>
    <property type="molecule type" value="Genomic_DNA"/>
</dbReference>
<dbReference type="AlphaFoldDB" id="A0AA37SRY0"/>
<dbReference type="SUPFAM" id="SSF109998">
    <property type="entry name" value="Triger factor/SurA peptide-binding domain-like"/>
    <property type="match status" value="1"/>
</dbReference>
<feature type="domain" description="Trigger factor C-terminal" evidence="11">
    <location>
        <begin position="283"/>
        <end position="338"/>
    </location>
</feature>
<dbReference type="GO" id="GO:0043335">
    <property type="term" value="P:protein unfolding"/>
    <property type="evidence" value="ECO:0007669"/>
    <property type="project" value="TreeGrafter"/>
</dbReference>
<dbReference type="InterPro" id="IPR008881">
    <property type="entry name" value="Trigger_fac_ribosome-bd_bac"/>
</dbReference>
<comment type="subcellular location">
    <subcellularLocation>
        <location evidence="2">Cytoplasm</location>
    </subcellularLocation>
</comment>
<evidence type="ECO:0000313" key="12">
    <source>
        <dbReference type="EMBL" id="GLR19741.1"/>
    </source>
</evidence>
<dbReference type="EC" id="5.2.1.8" evidence="4"/>
<dbReference type="PANTHER" id="PTHR30560">
    <property type="entry name" value="TRIGGER FACTOR CHAPERONE AND PEPTIDYL-PROLYL CIS/TRANS ISOMERASE"/>
    <property type="match status" value="1"/>
</dbReference>
<dbReference type="GO" id="GO:0005737">
    <property type="term" value="C:cytoplasm"/>
    <property type="evidence" value="ECO:0007669"/>
    <property type="project" value="UniProtKB-SubCell"/>
</dbReference>
<dbReference type="InterPro" id="IPR008880">
    <property type="entry name" value="Trigger_fac_C"/>
</dbReference>
<evidence type="ECO:0000256" key="3">
    <source>
        <dbReference type="ARBA" id="ARBA00005464"/>
    </source>
</evidence>
<organism evidence="12 13">
    <name type="scientific">Portibacter lacus</name>
    <dbReference type="NCBI Taxonomy" id="1099794"/>
    <lineage>
        <taxon>Bacteria</taxon>
        <taxon>Pseudomonadati</taxon>
        <taxon>Bacteroidota</taxon>
        <taxon>Saprospiria</taxon>
        <taxon>Saprospirales</taxon>
        <taxon>Haliscomenobacteraceae</taxon>
        <taxon>Portibacter</taxon>
    </lineage>
</organism>
<dbReference type="GO" id="GO:0015031">
    <property type="term" value="P:protein transport"/>
    <property type="evidence" value="ECO:0007669"/>
    <property type="project" value="InterPro"/>
</dbReference>
<dbReference type="GO" id="GO:0003755">
    <property type="term" value="F:peptidyl-prolyl cis-trans isomerase activity"/>
    <property type="evidence" value="ECO:0007669"/>
    <property type="project" value="UniProtKB-KW"/>
</dbReference>
<evidence type="ECO:0000259" key="11">
    <source>
        <dbReference type="Pfam" id="PF05698"/>
    </source>
</evidence>
<evidence type="ECO:0000256" key="9">
    <source>
        <dbReference type="ARBA" id="ARBA00029986"/>
    </source>
</evidence>
<dbReference type="GO" id="GO:0043022">
    <property type="term" value="F:ribosome binding"/>
    <property type="evidence" value="ECO:0007669"/>
    <property type="project" value="TreeGrafter"/>
</dbReference>
<evidence type="ECO:0000256" key="6">
    <source>
        <dbReference type="ARBA" id="ARBA00023110"/>
    </source>
</evidence>
<feature type="domain" description="Trigger factor ribosome-binding bacterial" evidence="10">
    <location>
        <begin position="1"/>
        <end position="147"/>
    </location>
</feature>
<dbReference type="Pfam" id="PF05697">
    <property type="entry name" value="Trigger_N"/>
    <property type="match status" value="1"/>
</dbReference>
<keyword evidence="7" id="KW-0143">Chaperone</keyword>
<reference evidence="12" key="1">
    <citation type="journal article" date="2014" name="Int. J. Syst. Evol. Microbiol.">
        <title>Complete genome sequence of Corynebacterium casei LMG S-19264T (=DSM 44701T), isolated from a smear-ripened cheese.</title>
        <authorList>
            <consortium name="US DOE Joint Genome Institute (JGI-PGF)"/>
            <person name="Walter F."/>
            <person name="Albersmeier A."/>
            <person name="Kalinowski J."/>
            <person name="Ruckert C."/>
        </authorList>
    </citation>
    <scope>NUCLEOTIDE SEQUENCE</scope>
    <source>
        <strain evidence="12">NBRC 108769</strain>
    </source>
</reference>
<gene>
    <name evidence="12" type="primary">tig</name>
    <name evidence="12" type="ORF">GCM10007940_43570</name>
</gene>
<evidence type="ECO:0000313" key="13">
    <source>
        <dbReference type="Proteomes" id="UP001156666"/>
    </source>
</evidence>
<dbReference type="SUPFAM" id="SSF102735">
    <property type="entry name" value="Trigger factor ribosome-binding domain"/>
    <property type="match status" value="1"/>
</dbReference>
<accession>A0AA37SRY0</accession>
<comment type="caution">
    <text evidence="12">The sequence shown here is derived from an EMBL/GenBank/DDBJ whole genome shotgun (WGS) entry which is preliminary data.</text>
</comment>
<evidence type="ECO:0000256" key="7">
    <source>
        <dbReference type="ARBA" id="ARBA00023186"/>
    </source>
</evidence>
<dbReference type="Gene3D" id="1.10.3120.10">
    <property type="entry name" value="Trigger factor, C-terminal domain"/>
    <property type="match status" value="1"/>
</dbReference>
<dbReference type="Gene3D" id="3.30.70.1050">
    <property type="entry name" value="Trigger factor ribosome-binding domain"/>
    <property type="match status" value="1"/>
</dbReference>
<evidence type="ECO:0000256" key="2">
    <source>
        <dbReference type="ARBA" id="ARBA00004496"/>
    </source>
</evidence>
<keyword evidence="8 12" id="KW-0413">Isomerase</keyword>
<dbReference type="GO" id="GO:0051083">
    <property type="term" value="P:'de novo' cotranslational protein folding"/>
    <property type="evidence" value="ECO:0007669"/>
    <property type="project" value="TreeGrafter"/>
</dbReference>
<dbReference type="InterPro" id="IPR005215">
    <property type="entry name" value="Trig_fac"/>
</dbReference>
<keyword evidence="13" id="KW-1185">Reference proteome</keyword>
<sequence length="454" mass="52153">MNITKNEIDALNASLHITIEPSDYEEKFKDELNKYRGKASLKGFRKGKTPIATIKKMYGKAILAETINNILGETLNTYLTEEKIETLGQPIPTEDTEVTHFDVKNLGDYKFDFDLGIAPQFEVAGMDDGIEKKVVEVAEESVTEEFELARKRFGGEIFPEDDIEDNDLLTLSAVELDGDKVKKKGWETGFQILVKDLEDSVKEEVLKLKKGGKFKFNIRSVEKDKDEKHVNKYLLNLDEDEEKEIGDMFEGTIDKVSRISPAEINQEFFDKYTGQEGAETSEEEIRAKIRANIEEHYNTQTKNLMFKEIMDHLMEANKIELPNAFLKRWLKLSNENATDEVIEAEFEAFSQNLKWNLIKSKLEAKYEIEVLPEDIKEGFKKRIAGYFGGNPQGIDLDQMAESMMKNQEQFRQVFEEEKAEKLFQAISADMNIVENPISLDEFKELVKKVNEEAA</sequence>
<evidence type="ECO:0000256" key="1">
    <source>
        <dbReference type="ARBA" id="ARBA00000971"/>
    </source>
</evidence>
<evidence type="ECO:0000256" key="4">
    <source>
        <dbReference type="ARBA" id="ARBA00013194"/>
    </source>
</evidence>